<dbReference type="Pfam" id="PF00411">
    <property type="entry name" value="Ribosomal_S11"/>
    <property type="match status" value="1"/>
</dbReference>
<comment type="similarity">
    <text evidence="1 7 8">Belongs to the universal ribosomal protein uS11 family.</text>
</comment>
<dbReference type="InterPro" id="IPR001971">
    <property type="entry name" value="Ribosomal_uS11"/>
</dbReference>
<keyword evidence="2 7" id="KW-0699">rRNA-binding</keyword>
<keyword evidence="3 7" id="KW-0694">RNA-binding</keyword>
<dbReference type="GO" id="GO:0005840">
    <property type="term" value="C:ribosome"/>
    <property type="evidence" value="ECO:0007669"/>
    <property type="project" value="UniProtKB-KW"/>
</dbReference>
<dbReference type="PROSITE" id="PS00054">
    <property type="entry name" value="RIBOSOMAL_S11"/>
    <property type="match status" value="1"/>
</dbReference>
<keyword evidence="10" id="KW-1185">Reference proteome</keyword>
<evidence type="ECO:0000256" key="8">
    <source>
        <dbReference type="RuleBase" id="RU003629"/>
    </source>
</evidence>
<dbReference type="InterPro" id="IPR036967">
    <property type="entry name" value="Ribosomal_uS11_sf"/>
</dbReference>
<proteinExistence type="inferred from homology"/>
<evidence type="ECO:0000256" key="2">
    <source>
        <dbReference type="ARBA" id="ARBA00022730"/>
    </source>
</evidence>
<evidence type="ECO:0000313" key="9">
    <source>
        <dbReference type="EMBL" id="MCV2231631.1"/>
    </source>
</evidence>
<gene>
    <name evidence="7 9" type="primary">rpsK</name>
    <name evidence="9" type="ORF">N7548_02215</name>
</gene>
<evidence type="ECO:0000256" key="7">
    <source>
        <dbReference type="HAMAP-Rule" id="MF_01310"/>
    </source>
</evidence>
<sequence>MAGKKTTKRRVKKNIPLGMAHIHTTFNNTIVTITDQGGNAIAWSSAGALGFKGSRKSTPFAAQMSAEAAAKAAIEHGVIKVEVSVKGPGPGREAAIRSIQAAGLEITAIKDVTPVPHNGCRPPKRPRG</sequence>
<protein>
    <recommendedName>
        <fullName evidence="6 7">Small ribosomal subunit protein uS11</fullName>
    </recommendedName>
</protein>
<evidence type="ECO:0000256" key="1">
    <source>
        <dbReference type="ARBA" id="ARBA00006194"/>
    </source>
</evidence>
<dbReference type="SUPFAM" id="SSF53137">
    <property type="entry name" value="Translational machinery components"/>
    <property type="match status" value="1"/>
</dbReference>
<dbReference type="Gene3D" id="3.30.420.80">
    <property type="entry name" value="Ribosomal protein S11"/>
    <property type="match status" value="1"/>
</dbReference>
<comment type="subunit">
    <text evidence="7">Part of the 30S ribosomal subunit. Interacts with proteins S7 and S18. Binds to IF-3.</text>
</comment>
<evidence type="ECO:0000256" key="4">
    <source>
        <dbReference type="ARBA" id="ARBA00022980"/>
    </source>
</evidence>
<dbReference type="PIRSF" id="PIRSF002131">
    <property type="entry name" value="Ribosomal_S11"/>
    <property type="match status" value="1"/>
</dbReference>
<dbReference type="InterPro" id="IPR018102">
    <property type="entry name" value="Ribosomal_uS11_CS"/>
</dbReference>
<dbReference type="Proteomes" id="UP001177160">
    <property type="component" value="Unassembled WGS sequence"/>
</dbReference>
<dbReference type="NCBIfam" id="NF003698">
    <property type="entry name" value="PRK05309.1"/>
    <property type="match status" value="1"/>
</dbReference>
<name>A0ABT2Y4H8_9MOLU</name>
<evidence type="ECO:0000256" key="5">
    <source>
        <dbReference type="ARBA" id="ARBA00023274"/>
    </source>
</evidence>
<reference evidence="9" key="1">
    <citation type="submission" date="2022-09" db="EMBL/GenBank/DDBJ databases">
        <title>Novel Mycoplasma species identified in domestic and wild animals.</title>
        <authorList>
            <person name="Volokhov D.V."/>
            <person name="Furtak V.A."/>
            <person name="Zagorodnyaya T.A."/>
        </authorList>
    </citation>
    <scope>NUCLEOTIDE SEQUENCE</scope>
    <source>
        <strain evidence="9">Oakley</strain>
    </source>
</reference>
<evidence type="ECO:0000256" key="3">
    <source>
        <dbReference type="ARBA" id="ARBA00022884"/>
    </source>
</evidence>
<accession>A0ABT2Y4H8</accession>
<comment type="function">
    <text evidence="7">Located on the platform of the 30S subunit, it bridges several disparate RNA helices of the 16S rRNA. Forms part of the Shine-Dalgarno cleft in the 70S ribosome.</text>
</comment>
<dbReference type="InterPro" id="IPR019981">
    <property type="entry name" value="Ribosomal_uS11_bac-type"/>
</dbReference>
<keyword evidence="5 7" id="KW-0687">Ribonucleoprotein</keyword>
<keyword evidence="4 7" id="KW-0689">Ribosomal protein</keyword>
<evidence type="ECO:0000313" key="10">
    <source>
        <dbReference type="Proteomes" id="UP001177160"/>
    </source>
</evidence>
<evidence type="ECO:0000256" key="6">
    <source>
        <dbReference type="ARBA" id="ARBA00035160"/>
    </source>
</evidence>
<dbReference type="HAMAP" id="MF_01310">
    <property type="entry name" value="Ribosomal_uS11"/>
    <property type="match status" value="1"/>
</dbReference>
<comment type="caution">
    <text evidence="9">The sequence shown here is derived from an EMBL/GenBank/DDBJ whole genome shotgun (WGS) entry which is preliminary data.</text>
</comment>
<dbReference type="PANTHER" id="PTHR11759">
    <property type="entry name" value="40S RIBOSOMAL PROTEIN S14/30S RIBOSOMAL PROTEIN S11"/>
    <property type="match status" value="1"/>
</dbReference>
<dbReference type="RefSeq" id="WP_263607769.1">
    <property type="nucleotide sequence ID" value="NZ_JAOVQM010000002.1"/>
</dbReference>
<dbReference type="NCBIfam" id="TIGR03632">
    <property type="entry name" value="uS11_bact"/>
    <property type="match status" value="1"/>
</dbReference>
<organism evidence="9 10">
    <name type="scientific">Paracholeplasma manati</name>
    <dbReference type="NCBI Taxonomy" id="591373"/>
    <lineage>
        <taxon>Bacteria</taxon>
        <taxon>Bacillati</taxon>
        <taxon>Mycoplasmatota</taxon>
        <taxon>Mollicutes</taxon>
        <taxon>Acholeplasmatales</taxon>
        <taxon>Acholeplasmataceae</taxon>
        <taxon>Paracholeplasma</taxon>
    </lineage>
</organism>
<dbReference type="EMBL" id="JAOVQM010000002">
    <property type="protein sequence ID" value="MCV2231631.1"/>
    <property type="molecule type" value="Genomic_DNA"/>
</dbReference>